<proteinExistence type="predicted"/>
<dbReference type="AlphaFoldDB" id="A0A2U2DQW7"/>
<dbReference type="NCBIfam" id="NF040974">
    <property type="entry name" value="RepABC_RepC"/>
    <property type="match status" value="1"/>
</dbReference>
<dbReference type="InterPro" id="IPR047611">
    <property type="entry name" value="RepABC_RepC"/>
</dbReference>
<accession>A0A2U2DQW7</accession>
<dbReference type="Pfam" id="PF03428">
    <property type="entry name" value="RP-C"/>
    <property type="match status" value="1"/>
</dbReference>
<protein>
    <submittedName>
        <fullName evidence="3">Replication initiation protein</fullName>
    </submittedName>
</protein>
<evidence type="ECO:0000313" key="3">
    <source>
        <dbReference type="EMBL" id="PWE55697.1"/>
    </source>
</evidence>
<dbReference type="Gene3D" id="1.10.10.10">
    <property type="entry name" value="Winged helix-like DNA-binding domain superfamily/Winged helix DNA-binding domain"/>
    <property type="match status" value="1"/>
</dbReference>
<dbReference type="InterPro" id="IPR036390">
    <property type="entry name" value="WH_DNA-bd_sf"/>
</dbReference>
<dbReference type="NCBIfam" id="NF010396">
    <property type="entry name" value="PRK13824.1"/>
    <property type="match status" value="1"/>
</dbReference>
<feature type="domain" description="Plasmid replication protein C N-terminal" evidence="1">
    <location>
        <begin position="24"/>
        <end position="195"/>
    </location>
</feature>
<evidence type="ECO:0000259" key="1">
    <source>
        <dbReference type="Pfam" id="PF03428"/>
    </source>
</evidence>
<dbReference type="InterPro" id="IPR021760">
    <property type="entry name" value="RepC_C"/>
</dbReference>
<sequence>MERLATTPFGGARMRADIFSLQAAIARRQQVLKKGEGNDETGSADKWQLLRALTEARDAYGLSDRTLCVLEALTSFHGERVLDGRNPIIVFPSNTELSLRARGMSPATLRRHLALLVEAGLIMRRDSANGKRFCRRDDNGAVESAFGFDLAPLALLAGEIHAHAEIARARAKAVQALRMEITLHLRDIAKTIQAAHMEQRSGPWTDFAEQLAALSGRISRAADMDGLHLRRDALLLLRNSVEKTYLESLSEQEMSANESDFERHIQDSNIEYKSESIAPEKSTAKIVPDQRHALSETKEMQLSLKQFLQACPDLSAYNRDTIRSWNDVAHTADFVRGMLGISPEAWGKARRAMGELGAAVTVAAILQRGTDIRSPGGYLRNLTGKAETGRFSVYPMIRALCSDRQRGNILQ</sequence>
<dbReference type="Proteomes" id="UP000245252">
    <property type="component" value="Unassembled WGS sequence"/>
</dbReference>
<feature type="domain" description="Plasmid replication protein C C-terminal" evidence="2">
    <location>
        <begin position="304"/>
        <end position="401"/>
    </location>
</feature>
<gene>
    <name evidence="3" type="ORF">DEM27_13535</name>
</gene>
<evidence type="ECO:0000259" key="2">
    <source>
        <dbReference type="Pfam" id="PF11800"/>
    </source>
</evidence>
<dbReference type="Pfam" id="PF11800">
    <property type="entry name" value="RP-C_C"/>
    <property type="match status" value="1"/>
</dbReference>
<dbReference type="InterPro" id="IPR005090">
    <property type="entry name" value="RepC_N"/>
</dbReference>
<dbReference type="SUPFAM" id="SSF46785">
    <property type="entry name" value="Winged helix' DNA-binding domain"/>
    <property type="match status" value="1"/>
</dbReference>
<evidence type="ECO:0000313" key="4">
    <source>
        <dbReference type="Proteomes" id="UP000245252"/>
    </source>
</evidence>
<name>A0A2U2DQW7_9HYPH</name>
<organism evidence="3 4">
    <name type="scientific">Metarhizobium album</name>
    <dbReference type="NCBI Taxonomy" id="2182425"/>
    <lineage>
        <taxon>Bacteria</taxon>
        <taxon>Pseudomonadati</taxon>
        <taxon>Pseudomonadota</taxon>
        <taxon>Alphaproteobacteria</taxon>
        <taxon>Hyphomicrobiales</taxon>
        <taxon>Rhizobiaceae</taxon>
        <taxon>Metarhizobium</taxon>
    </lineage>
</organism>
<comment type="caution">
    <text evidence="3">The sequence shown here is derived from an EMBL/GenBank/DDBJ whole genome shotgun (WGS) entry which is preliminary data.</text>
</comment>
<dbReference type="OrthoDB" id="7488837at2"/>
<keyword evidence="4" id="KW-1185">Reference proteome</keyword>
<dbReference type="EMBL" id="QFBC01000005">
    <property type="protein sequence ID" value="PWE55697.1"/>
    <property type="molecule type" value="Genomic_DNA"/>
</dbReference>
<reference evidence="3 4" key="1">
    <citation type="submission" date="2018-05" db="EMBL/GenBank/DDBJ databases">
        <title>The draft genome of strain NS-104.</title>
        <authorList>
            <person name="Hang P."/>
            <person name="Jiang J."/>
        </authorList>
    </citation>
    <scope>NUCLEOTIDE SEQUENCE [LARGE SCALE GENOMIC DNA]</scope>
    <source>
        <strain evidence="3 4">NS-104</strain>
    </source>
</reference>
<dbReference type="InterPro" id="IPR036388">
    <property type="entry name" value="WH-like_DNA-bd_sf"/>
</dbReference>